<sequence length="283" mass="32500">MAMADLTRLIQEAEKKNPEGVLVVNFKLENAVYVAGYLGFQDKVVLAKWIEDPQHLPRILTPWHTAKQTAFGCLVKNPIKPSEKDFSTSNIFKYISSLNPRLISFVTGDRFPITHETLGLKQNVDDPGYLYNLHDMHLIITTYLDHFLQDTPKSAKKLHSRENWFRPSSTLRFYRLSHRKLNGSRTKSLPQKEAIAPFSMDSEVASIDKTINESTSYARFKQDEYNDLSDMENDGSISIINKTAEEIEEENVRETDEFHAQLNKSGNIQKEGNQRIIEGKKNH</sequence>
<gene>
    <name evidence="2" type="ORF">BPOR_1714g00010</name>
</gene>
<dbReference type="EMBL" id="PQXO01001704">
    <property type="protein sequence ID" value="TGO80737.1"/>
    <property type="molecule type" value="Genomic_DNA"/>
</dbReference>
<feature type="region of interest" description="Disordered" evidence="1">
    <location>
        <begin position="263"/>
        <end position="283"/>
    </location>
</feature>
<organism evidence="2 3">
    <name type="scientific">Botrytis porri</name>
    <dbReference type="NCBI Taxonomy" id="87229"/>
    <lineage>
        <taxon>Eukaryota</taxon>
        <taxon>Fungi</taxon>
        <taxon>Dikarya</taxon>
        <taxon>Ascomycota</taxon>
        <taxon>Pezizomycotina</taxon>
        <taxon>Leotiomycetes</taxon>
        <taxon>Helotiales</taxon>
        <taxon>Sclerotiniaceae</taxon>
        <taxon>Botrytis</taxon>
    </lineage>
</organism>
<proteinExistence type="predicted"/>
<protein>
    <submittedName>
        <fullName evidence="2">Uncharacterized protein</fullName>
    </submittedName>
</protein>
<comment type="caution">
    <text evidence="2">The sequence shown here is derived from an EMBL/GenBank/DDBJ whole genome shotgun (WGS) entry which is preliminary data.</text>
</comment>
<accession>A0A4Z1KH00</accession>
<dbReference type="Proteomes" id="UP000297280">
    <property type="component" value="Unassembled WGS sequence"/>
</dbReference>
<dbReference type="STRING" id="87229.A0A4Z1KH00"/>
<reference evidence="2 3" key="1">
    <citation type="submission" date="2017-12" db="EMBL/GenBank/DDBJ databases">
        <title>Comparative genomics of Botrytis spp.</title>
        <authorList>
            <person name="Valero-Jimenez C.A."/>
            <person name="Tapia P."/>
            <person name="Veloso J."/>
            <person name="Silva-Moreno E."/>
            <person name="Staats M."/>
            <person name="Valdes J.H."/>
            <person name="Van Kan J.A.L."/>
        </authorList>
    </citation>
    <scope>NUCLEOTIDE SEQUENCE [LARGE SCALE GENOMIC DNA]</scope>
    <source>
        <strain evidence="2 3">MUCL3349</strain>
    </source>
</reference>
<name>A0A4Z1KH00_9HELO</name>
<evidence type="ECO:0000256" key="1">
    <source>
        <dbReference type="SAM" id="MobiDB-lite"/>
    </source>
</evidence>
<evidence type="ECO:0000313" key="2">
    <source>
        <dbReference type="EMBL" id="TGO80737.1"/>
    </source>
</evidence>
<dbReference type="AlphaFoldDB" id="A0A4Z1KH00"/>
<keyword evidence="3" id="KW-1185">Reference proteome</keyword>
<evidence type="ECO:0000313" key="3">
    <source>
        <dbReference type="Proteomes" id="UP000297280"/>
    </source>
</evidence>